<dbReference type="RefSeq" id="XP_033681448.1">
    <property type="nucleotide sequence ID" value="XM_033824922.1"/>
</dbReference>
<dbReference type="GeneID" id="54578252"/>
<feature type="compositionally biased region" description="Low complexity" evidence="1">
    <location>
        <begin position="147"/>
        <end position="163"/>
    </location>
</feature>
<feature type="compositionally biased region" description="Low complexity" evidence="1">
    <location>
        <begin position="174"/>
        <end position="183"/>
    </location>
</feature>
<feature type="compositionally biased region" description="Polar residues" evidence="1">
    <location>
        <begin position="1"/>
        <end position="19"/>
    </location>
</feature>
<dbReference type="OrthoDB" id="3921377at2759"/>
<keyword evidence="3" id="KW-1185">Reference proteome</keyword>
<dbReference type="AlphaFoldDB" id="A0A6A6I7B5"/>
<sequence length="241" mass="26226">MPSSTSARSPQLSASSPRPKQNGLFPPLSNHGLPKTPMPLSPDGSLRPHRFSGVRAPSPLPGSPPPMSPPMSAKSFGTFIDSEPSTPAYSPRMGSTWDGSTIVLLSPRSSAPSSPTEPTWDMLSPMKRPKRMTFRKKSAPAPVKEITTSTSLSSHPLTPALTPAPKESQKENFPPAQEDPAPQAEEEEPAHTAALEKLATKVKSMLRRKSSGSSDKKIEEKKRRRGYTDLDRIEDVHWTEM</sequence>
<proteinExistence type="predicted"/>
<feature type="compositionally biased region" description="Pro residues" evidence="1">
    <location>
        <begin position="58"/>
        <end position="69"/>
    </location>
</feature>
<feature type="compositionally biased region" description="Basic residues" evidence="1">
    <location>
        <begin position="127"/>
        <end position="138"/>
    </location>
</feature>
<feature type="region of interest" description="Disordered" evidence="1">
    <location>
        <begin position="1"/>
        <end position="241"/>
    </location>
</feature>
<dbReference type="EMBL" id="ML987198">
    <property type="protein sequence ID" value="KAF2246444.1"/>
    <property type="molecule type" value="Genomic_DNA"/>
</dbReference>
<evidence type="ECO:0000313" key="3">
    <source>
        <dbReference type="Proteomes" id="UP000800094"/>
    </source>
</evidence>
<gene>
    <name evidence="2" type="ORF">BU26DRAFT_45673</name>
</gene>
<feature type="compositionally biased region" description="Basic and acidic residues" evidence="1">
    <location>
        <begin position="214"/>
        <end position="241"/>
    </location>
</feature>
<organism evidence="2 3">
    <name type="scientific">Trematosphaeria pertusa</name>
    <dbReference type="NCBI Taxonomy" id="390896"/>
    <lineage>
        <taxon>Eukaryota</taxon>
        <taxon>Fungi</taxon>
        <taxon>Dikarya</taxon>
        <taxon>Ascomycota</taxon>
        <taxon>Pezizomycotina</taxon>
        <taxon>Dothideomycetes</taxon>
        <taxon>Pleosporomycetidae</taxon>
        <taxon>Pleosporales</taxon>
        <taxon>Massarineae</taxon>
        <taxon>Trematosphaeriaceae</taxon>
        <taxon>Trematosphaeria</taxon>
    </lineage>
</organism>
<evidence type="ECO:0000313" key="2">
    <source>
        <dbReference type="EMBL" id="KAF2246444.1"/>
    </source>
</evidence>
<evidence type="ECO:0000256" key="1">
    <source>
        <dbReference type="SAM" id="MobiDB-lite"/>
    </source>
</evidence>
<protein>
    <submittedName>
        <fullName evidence="2">Uncharacterized protein</fullName>
    </submittedName>
</protein>
<reference evidence="2" key="1">
    <citation type="journal article" date="2020" name="Stud. Mycol.">
        <title>101 Dothideomycetes genomes: a test case for predicting lifestyles and emergence of pathogens.</title>
        <authorList>
            <person name="Haridas S."/>
            <person name="Albert R."/>
            <person name="Binder M."/>
            <person name="Bloem J."/>
            <person name="Labutti K."/>
            <person name="Salamov A."/>
            <person name="Andreopoulos B."/>
            <person name="Baker S."/>
            <person name="Barry K."/>
            <person name="Bills G."/>
            <person name="Bluhm B."/>
            <person name="Cannon C."/>
            <person name="Castanera R."/>
            <person name="Culley D."/>
            <person name="Daum C."/>
            <person name="Ezra D."/>
            <person name="Gonzalez J."/>
            <person name="Henrissat B."/>
            <person name="Kuo A."/>
            <person name="Liang C."/>
            <person name="Lipzen A."/>
            <person name="Lutzoni F."/>
            <person name="Magnuson J."/>
            <person name="Mondo S."/>
            <person name="Nolan M."/>
            <person name="Ohm R."/>
            <person name="Pangilinan J."/>
            <person name="Park H.-J."/>
            <person name="Ramirez L."/>
            <person name="Alfaro M."/>
            <person name="Sun H."/>
            <person name="Tritt A."/>
            <person name="Yoshinaga Y."/>
            <person name="Zwiers L.-H."/>
            <person name="Turgeon B."/>
            <person name="Goodwin S."/>
            <person name="Spatafora J."/>
            <person name="Crous P."/>
            <person name="Grigoriev I."/>
        </authorList>
    </citation>
    <scope>NUCLEOTIDE SEQUENCE</scope>
    <source>
        <strain evidence="2">CBS 122368</strain>
    </source>
</reference>
<accession>A0A6A6I7B5</accession>
<dbReference type="Proteomes" id="UP000800094">
    <property type="component" value="Unassembled WGS sequence"/>
</dbReference>
<name>A0A6A6I7B5_9PLEO</name>